<organism evidence="11 12">
    <name type="scientific">Lactuca sativa</name>
    <name type="common">Garden lettuce</name>
    <dbReference type="NCBI Taxonomy" id="4236"/>
    <lineage>
        <taxon>Eukaryota</taxon>
        <taxon>Viridiplantae</taxon>
        <taxon>Streptophyta</taxon>
        <taxon>Embryophyta</taxon>
        <taxon>Tracheophyta</taxon>
        <taxon>Spermatophyta</taxon>
        <taxon>Magnoliopsida</taxon>
        <taxon>eudicotyledons</taxon>
        <taxon>Gunneridae</taxon>
        <taxon>Pentapetalae</taxon>
        <taxon>asterids</taxon>
        <taxon>campanulids</taxon>
        <taxon>Asterales</taxon>
        <taxon>Asteraceae</taxon>
        <taxon>Cichorioideae</taxon>
        <taxon>Cichorieae</taxon>
        <taxon>Lactucinae</taxon>
        <taxon>Lactuca</taxon>
    </lineage>
</organism>
<evidence type="ECO:0000256" key="4">
    <source>
        <dbReference type="ARBA" id="ARBA00022771"/>
    </source>
</evidence>
<keyword evidence="12" id="KW-1185">Reference proteome</keyword>
<feature type="domain" description="C2H2-type" evidence="10">
    <location>
        <begin position="43"/>
        <end position="70"/>
    </location>
</feature>
<dbReference type="Proteomes" id="UP000235145">
    <property type="component" value="Unassembled WGS sequence"/>
</dbReference>
<dbReference type="GO" id="GO:0005634">
    <property type="term" value="C:nucleus"/>
    <property type="evidence" value="ECO:0007669"/>
    <property type="project" value="UniProtKB-SubCell"/>
</dbReference>
<sequence length="218" mass="24790">MEAKRSICDGQAIEKLARENLSSIVVQQMNGNPSVSEPCRRVYECKDCDKKYDTFQALGGHRASHKKVKLSGSENSSSWTSLQKLHGCKVCGVEFAIGQALGGHMRRHQGLKLGNNTTVEVDNELQQKKDEDIDNYDNSWRHEVNCALHDTVDEQLRQPAEVVKYLQTSGEDHEMVETAKESTAVVPREEFKCCDLNLPPEDDDRHNEFQVRSYYNFL</sequence>
<dbReference type="EMBL" id="NBSK02000009">
    <property type="protein sequence ID" value="KAJ0184820.1"/>
    <property type="molecule type" value="Genomic_DNA"/>
</dbReference>
<dbReference type="SUPFAM" id="SSF57667">
    <property type="entry name" value="beta-beta-alpha zinc fingers"/>
    <property type="match status" value="1"/>
</dbReference>
<keyword evidence="6" id="KW-0805">Transcription regulation</keyword>
<gene>
    <name evidence="11" type="ORF">LSAT_V11C900506290</name>
</gene>
<evidence type="ECO:0000256" key="1">
    <source>
        <dbReference type="ARBA" id="ARBA00004123"/>
    </source>
</evidence>
<evidence type="ECO:0000256" key="3">
    <source>
        <dbReference type="ARBA" id="ARBA00022737"/>
    </source>
</evidence>
<comment type="caution">
    <text evidence="11">The sequence shown here is derived from an EMBL/GenBank/DDBJ whole genome shotgun (WGS) entry which is preliminary data.</text>
</comment>
<evidence type="ECO:0000256" key="9">
    <source>
        <dbReference type="PROSITE-ProRule" id="PRU00042"/>
    </source>
</evidence>
<name>A0A9R1UCW2_LACSA</name>
<feature type="domain" description="C2H2-type" evidence="10">
    <location>
        <begin position="86"/>
        <end position="113"/>
    </location>
</feature>
<keyword evidence="8" id="KW-0539">Nucleus</keyword>
<keyword evidence="5" id="KW-0862">Zinc</keyword>
<evidence type="ECO:0000256" key="6">
    <source>
        <dbReference type="ARBA" id="ARBA00023015"/>
    </source>
</evidence>
<keyword evidence="3" id="KW-0677">Repeat</keyword>
<dbReference type="PANTHER" id="PTHR26374">
    <property type="entry name" value="ZINC FINGER PROTEIN ZAT5"/>
    <property type="match status" value="1"/>
</dbReference>
<keyword evidence="2" id="KW-0479">Metal-binding</keyword>
<keyword evidence="4 9" id="KW-0863">Zinc-finger</keyword>
<dbReference type="PANTHER" id="PTHR26374:SF413">
    <property type="entry name" value="ZINC FINGER C2H2-TYPE_INTEGRASE DNA-BINDING DOMAIN-CONTAINING PROTEIN-RELATED"/>
    <property type="match status" value="1"/>
</dbReference>
<evidence type="ECO:0000256" key="8">
    <source>
        <dbReference type="ARBA" id="ARBA00023242"/>
    </source>
</evidence>
<dbReference type="Gene3D" id="3.30.160.60">
    <property type="entry name" value="Classic Zinc Finger"/>
    <property type="match status" value="1"/>
</dbReference>
<evidence type="ECO:0000256" key="2">
    <source>
        <dbReference type="ARBA" id="ARBA00022723"/>
    </source>
</evidence>
<dbReference type="SMART" id="SM00355">
    <property type="entry name" value="ZnF_C2H2"/>
    <property type="match status" value="2"/>
</dbReference>
<proteinExistence type="predicted"/>
<keyword evidence="7" id="KW-0804">Transcription</keyword>
<dbReference type="AlphaFoldDB" id="A0A9R1UCW2"/>
<dbReference type="InterPro" id="IPR013087">
    <property type="entry name" value="Znf_C2H2_type"/>
</dbReference>
<evidence type="ECO:0000256" key="7">
    <source>
        <dbReference type="ARBA" id="ARBA00023163"/>
    </source>
</evidence>
<reference evidence="11 12" key="1">
    <citation type="journal article" date="2017" name="Nat. Commun.">
        <title>Genome assembly with in vitro proximity ligation data and whole-genome triplication in lettuce.</title>
        <authorList>
            <person name="Reyes-Chin-Wo S."/>
            <person name="Wang Z."/>
            <person name="Yang X."/>
            <person name="Kozik A."/>
            <person name="Arikit S."/>
            <person name="Song C."/>
            <person name="Xia L."/>
            <person name="Froenicke L."/>
            <person name="Lavelle D.O."/>
            <person name="Truco M.J."/>
            <person name="Xia R."/>
            <person name="Zhu S."/>
            <person name="Xu C."/>
            <person name="Xu H."/>
            <person name="Xu X."/>
            <person name="Cox K."/>
            <person name="Korf I."/>
            <person name="Meyers B.C."/>
            <person name="Michelmore R.W."/>
        </authorList>
    </citation>
    <scope>NUCLEOTIDE SEQUENCE [LARGE SCALE GENOMIC DNA]</scope>
    <source>
        <strain evidence="12">cv. Salinas</strain>
        <tissue evidence="11">Seedlings</tissue>
    </source>
</reference>
<dbReference type="Pfam" id="PF13912">
    <property type="entry name" value="zf-C2H2_6"/>
    <property type="match status" value="2"/>
</dbReference>
<dbReference type="GO" id="GO:0010200">
    <property type="term" value="P:response to chitin"/>
    <property type="evidence" value="ECO:0000318"/>
    <property type="project" value="GO_Central"/>
</dbReference>
<accession>A0A9R1UCW2</accession>
<comment type="subcellular location">
    <subcellularLocation>
        <location evidence="1">Nucleus</location>
    </subcellularLocation>
</comment>
<evidence type="ECO:0000313" key="11">
    <source>
        <dbReference type="EMBL" id="KAJ0184820.1"/>
    </source>
</evidence>
<dbReference type="InterPro" id="IPR036236">
    <property type="entry name" value="Znf_C2H2_sf"/>
</dbReference>
<evidence type="ECO:0000259" key="10">
    <source>
        <dbReference type="PROSITE" id="PS50157"/>
    </source>
</evidence>
<evidence type="ECO:0000313" key="12">
    <source>
        <dbReference type="Proteomes" id="UP000235145"/>
    </source>
</evidence>
<dbReference type="GO" id="GO:0008270">
    <property type="term" value="F:zinc ion binding"/>
    <property type="evidence" value="ECO:0007669"/>
    <property type="project" value="UniProtKB-KW"/>
</dbReference>
<evidence type="ECO:0000256" key="5">
    <source>
        <dbReference type="ARBA" id="ARBA00022833"/>
    </source>
</evidence>
<dbReference type="Gramene" id="rna-gnl|WGS:NBSK|LSAT_9X124521_mrna">
    <property type="protein sequence ID" value="cds-PLY77399.1"/>
    <property type="gene ID" value="gene-LSAT_9X124521"/>
</dbReference>
<dbReference type="PROSITE" id="PS00028">
    <property type="entry name" value="ZINC_FINGER_C2H2_1"/>
    <property type="match status" value="2"/>
</dbReference>
<protein>
    <recommendedName>
        <fullName evidence="10">C2H2-type domain-containing protein</fullName>
    </recommendedName>
</protein>
<dbReference type="PROSITE" id="PS50157">
    <property type="entry name" value="ZINC_FINGER_C2H2_2"/>
    <property type="match status" value="2"/>
</dbReference>